<dbReference type="InterPro" id="IPR003801">
    <property type="entry name" value="GTP_cyclohydrolase_FolE2/MptA"/>
</dbReference>
<comment type="catalytic activity">
    <reaction evidence="4">
        <text>GTP + H2O = 7,8-dihydroneopterin 2',3'-cyclic phosphate + formate + diphosphate + H(+)</text>
        <dbReference type="Rhea" id="RHEA:25860"/>
        <dbReference type="ChEBI" id="CHEBI:15377"/>
        <dbReference type="ChEBI" id="CHEBI:15378"/>
        <dbReference type="ChEBI" id="CHEBI:15740"/>
        <dbReference type="ChEBI" id="CHEBI:33019"/>
        <dbReference type="ChEBI" id="CHEBI:37565"/>
        <dbReference type="ChEBI" id="CHEBI:58854"/>
        <dbReference type="EC" id="3.5.4.39"/>
    </reaction>
</comment>
<dbReference type="InterPro" id="IPR022840">
    <property type="entry name" value="GTP_cyclohydrolase_MptA"/>
</dbReference>
<gene>
    <name evidence="4" type="primary">mptA</name>
    <name evidence="6" type="ORF">BHR79_07400</name>
    <name evidence="7" type="ORF">EFE40_02830</name>
    <name evidence="8" type="ORF">SAMN04515625_1030</name>
</gene>
<evidence type="ECO:0000256" key="3">
    <source>
        <dbReference type="ARBA" id="ARBA00023004"/>
    </source>
</evidence>
<evidence type="ECO:0000313" key="7">
    <source>
        <dbReference type="EMBL" id="RNI09611.1"/>
    </source>
</evidence>
<dbReference type="GeneID" id="30583581"/>
<dbReference type="GO" id="GO:0005506">
    <property type="term" value="F:iron ion binding"/>
    <property type="evidence" value="ECO:0007669"/>
    <property type="project" value="UniProtKB-UniRule"/>
</dbReference>
<comment type="function">
    <text evidence="4">Converts GTP to 7,8-dihydro-D-neopterin 2',3'-cyclic phosphate, the first intermediate in the biosynthesis of coenzyme methanopterin.</text>
</comment>
<dbReference type="Pfam" id="PF02649">
    <property type="entry name" value="GCHY-1"/>
    <property type="match status" value="1"/>
</dbReference>
<dbReference type="RefSeq" id="WP_072561751.1">
    <property type="nucleotide sequence ID" value="NZ_CP017921.1"/>
</dbReference>
<dbReference type="STRING" id="2177.BHR79_07400"/>
<protein>
    <recommendedName>
        <fullName evidence="4 5">GTP cyclohydrolase MptA</fullName>
        <ecNumber evidence="4 5">3.5.4.39</ecNumber>
    </recommendedName>
    <alternativeName>
        <fullName evidence="4">GTP cyclohydrolase IV</fullName>
    </alternativeName>
</protein>
<evidence type="ECO:0000313" key="10">
    <source>
        <dbReference type="Proteomes" id="UP000198669"/>
    </source>
</evidence>
<dbReference type="UniPathway" id="UPA00065"/>
<dbReference type="GO" id="GO:0044682">
    <property type="term" value="F:GTP cyclohydrolase IV activity"/>
    <property type="evidence" value="ECO:0007669"/>
    <property type="project" value="UniProtKB-UniRule"/>
</dbReference>
<dbReference type="GO" id="GO:2001118">
    <property type="term" value="P:tetrahydromethanopterin biosynthetic process"/>
    <property type="evidence" value="ECO:0007669"/>
    <property type="project" value="UniProtKB-UniRule"/>
</dbReference>
<dbReference type="Proteomes" id="UP000186879">
    <property type="component" value="Chromosome"/>
</dbReference>
<keyword evidence="1 4" id="KW-0479">Metal-binding</keyword>
<dbReference type="EC" id="3.5.4.39" evidence="4 5"/>
<reference evidence="6 9" key="1">
    <citation type="submission" date="2016-10" db="EMBL/GenBank/DDBJ databases">
        <title>Methanohalophilus halophilus.</title>
        <authorList>
            <person name="L'haridon S."/>
        </authorList>
    </citation>
    <scope>NUCLEOTIDE SEQUENCE [LARGE SCALE GENOMIC DNA]</scope>
    <source>
        <strain evidence="6 9">Z-7982</strain>
    </source>
</reference>
<dbReference type="EMBL" id="RJJG01000003">
    <property type="protein sequence ID" value="RNI09611.1"/>
    <property type="molecule type" value="Genomic_DNA"/>
</dbReference>
<dbReference type="HAMAP" id="MF_01527_A">
    <property type="entry name" value="GTP_cyclohydrol_A"/>
    <property type="match status" value="1"/>
</dbReference>
<dbReference type="Proteomes" id="UP000267921">
    <property type="component" value="Unassembled WGS sequence"/>
</dbReference>
<evidence type="ECO:0000313" key="6">
    <source>
        <dbReference type="EMBL" id="APH39322.1"/>
    </source>
</evidence>
<comment type="pathway">
    <text evidence="4">Cofactor biosynthesis; 5,6,7,8-tetrahydromethanopterin biosynthesis.</text>
</comment>
<evidence type="ECO:0000313" key="8">
    <source>
        <dbReference type="EMBL" id="SDW49459.1"/>
    </source>
</evidence>
<organism evidence="6 9">
    <name type="scientific">Methanohalophilus halophilus</name>
    <dbReference type="NCBI Taxonomy" id="2177"/>
    <lineage>
        <taxon>Archaea</taxon>
        <taxon>Methanobacteriati</taxon>
        <taxon>Methanobacteriota</taxon>
        <taxon>Stenosarchaea group</taxon>
        <taxon>Methanomicrobia</taxon>
        <taxon>Methanosarcinales</taxon>
        <taxon>Methanosarcinaceae</taxon>
        <taxon>Methanohalophilus</taxon>
    </lineage>
</organism>
<dbReference type="GO" id="GO:0003934">
    <property type="term" value="F:GTP cyclohydrolase I activity"/>
    <property type="evidence" value="ECO:0007669"/>
    <property type="project" value="InterPro"/>
</dbReference>
<evidence type="ECO:0000256" key="4">
    <source>
        <dbReference type="HAMAP-Rule" id="MF_01527"/>
    </source>
</evidence>
<dbReference type="PANTHER" id="PTHR36445:SF1">
    <property type="entry name" value="GTP CYCLOHYDROLASE MPTA"/>
    <property type="match status" value="1"/>
</dbReference>
<keyword evidence="3 4" id="KW-0408">Iron</keyword>
<comment type="cofactor">
    <cofactor evidence="4">
        <name>Fe(2+)</name>
        <dbReference type="ChEBI" id="CHEBI:29033"/>
    </cofactor>
    <text evidence="4">Binds 1 Fe(2+) ion per subunit.</text>
</comment>
<comment type="similarity">
    <text evidence="4">Belongs to the GTP cyclohydrolase IV family.</text>
</comment>
<dbReference type="Proteomes" id="UP000198669">
    <property type="component" value="Unassembled WGS sequence"/>
</dbReference>
<feature type="site" description="May be catalytically important" evidence="4">
    <location>
        <position position="165"/>
    </location>
</feature>
<dbReference type="AlphaFoldDB" id="A0A1L3Q361"/>
<dbReference type="OrthoDB" id="53087at2157"/>
<reference evidence="8 10" key="2">
    <citation type="submission" date="2016-10" db="EMBL/GenBank/DDBJ databases">
        <authorList>
            <person name="de Groot N.N."/>
        </authorList>
    </citation>
    <scope>NUCLEOTIDE SEQUENCE [LARGE SCALE GENOMIC DNA]</scope>
    <source>
        <strain evidence="8 10">Z-7982</strain>
    </source>
</reference>
<evidence type="ECO:0000256" key="2">
    <source>
        <dbReference type="ARBA" id="ARBA00022801"/>
    </source>
</evidence>
<dbReference type="KEGG" id="mhaz:BHR79_07400"/>
<reference evidence="7 11" key="3">
    <citation type="submission" date="2018-10" db="EMBL/GenBank/DDBJ databases">
        <title>Cultivation of a novel Methanohalophilus strain from Kebrit Deep of the Red Sea and a genomic comparison of members of the genus Methanohalophilus.</title>
        <authorList>
            <person name="Guan Y."/>
            <person name="Ngugi D.K."/>
            <person name="Stingl U."/>
        </authorList>
    </citation>
    <scope>NUCLEOTIDE SEQUENCE [LARGE SCALE GENOMIC DNA]</scope>
    <source>
        <strain evidence="7 11">DSM 3094</strain>
    </source>
</reference>
<dbReference type="NCBIfam" id="TIGR00294">
    <property type="entry name" value="GTP cyclohydrolase MptA"/>
    <property type="match status" value="1"/>
</dbReference>
<keyword evidence="9" id="KW-1185">Reference proteome</keyword>
<dbReference type="EMBL" id="FNMU01000003">
    <property type="protein sequence ID" value="SDW49459.1"/>
    <property type="molecule type" value="Genomic_DNA"/>
</dbReference>
<evidence type="ECO:0000256" key="5">
    <source>
        <dbReference type="NCBIfam" id="TIGR00294"/>
    </source>
</evidence>
<comment type="subunit">
    <text evidence="4">Homodimer.</text>
</comment>
<evidence type="ECO:0000256" key="1">
    <source>
        <dbReference type="ARBA" id="ARBA00022723"/>
    </source>
</evidence>
<sequence>MKLPVLDLPDVQANKPKVPINLTRVGVTDVKKLVEIKRKDKRPIVLISTFDIFVDLPSDRKGANLSRNFEAIDEVLEKAVNMPVYEIEELCGDVAQNLLTRHEYATQAEVIMKSEYVIKREAPVNKMQCQEVVDIFAESIAIRDEENNIEVKKLIGSEVVGMTACPCAQEIMRDKAMKELTELGVDEKTVSLFLKRMPMPTHNQRGRGIISIQTNCDVEVSLEEIIKIIETSMSTSVFELLKRQDEAFVVETAHRNPKFVEDCVRTMAQKVVEKFPHLPDDAVVTIKQINEESIHRHNAFAERVADFSDLKDEIANS</sequence>
<keyword evidence="2 4" id="KW-0378">Hydrolase</keyword>
<evidence type="ECO:0000313" key="11">
    <source>
        <dbReference type="Proteomes" id="UP000267921"/>
    </source>
</evidence>
<accession>A0A1L3Q361</accession>
<name>A0A1L3Q361_9EURY</name>
<evidence type="ECO:0000313" key="9">
    <source>
        <dbReference type="Proteomes" id="UP000186879"/>
    </source>
</evidence>
<proteinExistence type="inferred from homology"/>
<dbReference type="Gene3D" id="3.10.270.10">
    <property type="entry name" value="Urate Oxidase"/>
    <property type="match status" value="1"/>
</dbReference>
<dbReference type="EMBL" id="CP017921">
    <property type="protein sequence ID" value="APH39322.1"/>
    <property type="molecule type" value="Genomic_DNA"/>
</dbReference>
<dbReference type="PANTHER" id="PTHR36445">
    <property type="entry name" value="GTP CYCLOHYDROLASE MPTA"/>
    <property type="match status" value="1"/>
</dbReference>